<sequence>MKRLIYSFLAVLCTYLVFFDHVTGADPDHCPVQQIKCHSCDSLYTPECADPFRRHNQVPKNIPLVECNDYCFKWILRGPNGRPQLIRNCSSSLNIKMEKYLVCITESRSDIGMLCFCNKDKCNHASKISPILPILTLLFTFSHVICPLNIFHAVTSPVSAG</sequence>
<reference evidence="15" key="1">
    <citation type="submission" date="2019-05" db="EMBL/GenBank/DDBJ databases">
        <title>Annotation for the trematode Fasciolopsis buski.</title>
        <authorList>
            <person name="Choi Y.-J."/>
        </authorList>
    </citation>
    <scope>NUCLEOTIDE SEQUENCE</scope>
    <source>
        <strain evidence="15">HT</strain>
        <tissue evidence="15">Whole worm</tissue>
    </source>
</reference>
<keyword evidence="5" id="KW-0090">Biological rhythms</keyword>
<evidence type="ECO:0000256" key="4">
    <source>
        <dbReference type="ARBA" id="ARBA00022729"/>
    </source>
</evidence>
<feature type="signal peptide" evidence="14">
    <location>
        <begin position="1"/>
        <end position="24"/>
    </location>
</feature>
<keyword evidence="6" id="KW-1015">Disulfide bond</keyword>
<proteinExistence type="inferred from homology"/>
<keyword evidence="3" id="KW-0472">Membrane</keyword>
<dbReference type="EMBL" id="LUCM01001494">
    <property type="protein sequence ID" value="KAA0198794.1"/>
    <property type="molecule type" value="Genomic_DNA"/>
</dbReference>
<evidence type="ECO:0000256" key="1">
    <source>
        <dbReference type="ARBA" id="ARBA00004471"/>
    </source>
</evidence>
<evidence type="ECO:0000256" key="14">
    <source>
        <dbReference type="SAM" id="SignalP"/>
    </source>
</evidence>
<evidence type="ECO:0000256" key="6">
    <source>
        <dbReference type="ARBA" id="ARBA00023157"/>
    </source>
</evidence>
<dbReference type="Pfam" id="PF17064">
    <property type="entry name" value="QVR"/>
    <property type="match status" value="1"/>
</dbReference>
<dbReference type="GO" id="GO:0032222">
    <property type="term" value="P:regulation of synaptic transmission, cholinergic"/>
    <property type="evidence" value="ECO:0007669"/>
    <property type="project" value="InterPro"/>
</dbReference>
<keyword evidence="16" id="KW-1185">Reference proteome</keyword>
<evidence type="ECO:0000256" key="12">
    <source>
        <dbReference type="ARBA" id="ARBA00045788"/>
    </source>
</evidence>
<accession>A0A8E0S4E9</accession>
<protein>
    <recommendedName>
        <fullName evidence="10">UPAR/Ly6 domain-containing protein qvr</fullName>
    </recommendedName>
    <alternativeName>
        <fullName evidence="11">Protein quiver</fullName>
    </alternativeName>
    <alternativeName>
        <fullName evidence="8">Protein sleepless</fullName>
    </alternativeName>
</protein>
<evidence type="ECO:0000256" key="7">
    <source>
        <dbReference type="ARBA" id="ARBA00023180"/>
    </source>
</evidence>
<dbReference type="GO" id="GO:0045121">
    <property type="term" value="C:membrane raft"/>
    <property type="evidence" value="ECO:0007669"/>
    <property type="project" value="UniProtKB-SubCell"/>
</dbReference>
<evidence type="ECO:0000256" key="11">
    <source>
        <dbReference type="ARBA" id="ARBA00044561"/>
    </source>
</evidence>
<dbReference type="CDD" id="cd23595">
    <property type="entry name" value="TFP_LU_ECD_Qvr"/>
    <property type="match status" value="1"/>
</dbReference>
<evidence type="ECO:0000256" key="5">
    <source>
        <dbReference type="ARBA" id="ARBA00023108"/>
    </source>
</evidence>
<dbReference type="PANTHER" id="PTHR33562:SF31">
    <property type="entry name" value="PROTEIN QUIVER"/>
    <property type="match status" value="1"/>
</dbReference>
<organism evidence="15 16">
    <name type="scientific">Fasciolopsis buskii</name>
    <dbReference type="NCBI Taxonomy" id="27845"/>
    <lineage>
        <taxon>Eukaryota</taxon>
        <taxon>Metazoa</taxon>
        <taxon>Spiralia</taxon>
        <taxon>Lophotrochozoa</taxon>
        <taxon>Platyhelminthes</taxon>
        <taxon>Trematoda</taxon>
        <taxon>Digenea</taxon>
        <taxon>Plagiorchiida</taxon>
        <taxon>Echinostomata</taxon>
        <taxon>Echinostomatoidea</taxon>
        <taxon>Fasciolidae</taxon>
        <taxon>Fasciolopsis</taxon>
    </lineage>
</organism>
<gene>
    <name evidence="15" type="ORF">FBUS_03807</name>
</gene>
<dbReference type="GO" id="GO:0048511">
    <property type="term" value="P:rhythmic process"/>
    <property type="evidence" value="ECO:0007669"/>
    <property type="project" value="UniProtKB-KW"/>
</dbReference>
<keyword evidence="3" id="KW-1003">Cell membrane</keyword>
<dbReference type="AlphaFoldDB" id="A0A8E0S4E9"/>
<comment type="subcellular location">
    <subcellularLocation>
        <location evidence="1">Cell membrane</location>
        <topology evidence="1">Lipid-anchor</topology>
        <topology evidence="1">GPI-anchor</topology>
        <orientation evidence="1">Extracellular side</orientation>
    </subcellularLocation>
    <subcellularLocation>
        <location evidence="9">Membrane raft</location>
        <topology evidence="9">Lipid-anchor</topology>
        <topology evidence="9">GPI-anchor</topology>
        <orientation evidence="9">Extracellular side</orientation>
    </subcellularLocation>
</comment>
<name>A0A8E0S4E9_9TREM</name>
<keyword evidence="4 14" id="KW-0732">Signal</keyword>
<evidence type="ECO:0000256" key="3">
    <source>
        <dbReference type="ARBA" id="ARBA00022475"/>
    </source>
</evidence>
<comment type="function">
    <text evidence="12">Bifunctional regulator of neuronal activity in the mushroom body, and possibly other regions of the brain, that acts as a signaling molecule required for homeostatic regulation of sleep under normal conditions and after sleep deprivation. Reduces neuronal excitability by enhancing Sh/shaker K(+) channel activity; possibly by stabilizing Sh/shaker to increase protein levels, accelerating its activation kinetics, slowing C-type inactivation and enhancing recovery from inactivation. Specifically affects the A-type K(+) current. Antagonizes nicotinic acetylcholine receptors (nAChRs) to reduce synaptic transmission, possibly by preventing their localization to the cell surface. Required for regulation of neuromuscular excitability and plasticity at neuromuscular junctions.</text>
</comment>
<dbReference type="InterPro" id="IPR031424">
    <property type="entry name" value="QVR-like"/>
</dbReference>
<dbReference type="OrthoDB" id="9991292at2759"/>
<dbReference type="Proteomes" id="UP000728185">
    <property type="component" value="Unassembled WGS sequence"/>
</dbReference>
<evidence type="ECO:0000256" key="8">
    <source>
        <dbReference type="ARBA" id="ARBA00031037"/>
    </source>
</evidence>
<evidence type="ECO:0000256" key="9">
    <source>
        <dbReference type="ARBA" id="ARBA00044499"/>
    </source>
</evidence>
<evidence type="ECO:0000256" key="10">
    <source>
        <dbReference type="ARBA" id="ARBA00044524"/>
    </source>
</evidence>
<feature type="chain" id="PRO_5034383626" description="UPAR/Ly6 domain-containing protein qvr" evidence="14">
    <location>
        <begin position="25"/>
        <end position="161"/>
    </location>
</feature>
<evidence type="ECO:0000313" key="15">
    <source>
        <dbReference type="EMBL" id="KAA0198794.1"/>
    </source>
</evidence>
<comment type="similarity">
    <text evidence="2">Belongs to the quiver family.</text>
</comment>
<evidence type="ECO:0000256" key="2">
    <source>
        <dbReference type="ARBA" id="ARBA00010522"/>
    </source>
</evidence>
<keyword evidence="7" id="KW-0325">Glycoprotein</keyword>
<evidence type="ECO:0000256" key="13">
    <source>
        <dbReference type="ARBA" id="ARBA00046769"/>
    </source>
</evidence>
<dbReference type="GO" id="GO:0005886">
    <property type="term" value="C:plasma membrane"/>
    <property type="evidence" value="ECO:0007669"/>
    <property type="project" value="UniProtKB-SubCell"/>
</dbReference>
<comment type="subunit">
    <text evidence="13">Interacts (via loop 2 of the three-fingered Ly-6 domain) with Sh/shaker; this interaction may stabilize both components of the complex and may be required for targeting or retention of Sh/shaker to neural cell projections. Interacts (via loop 2 of the three-fingered Ly-6 domain) with nAChRalpha3 and potentially other nicotinic acetylcholine receptors; this interaction is required for antagonism of nicotinic acetylcholine receptors.</text>
</comment>
<dbReference type="GO" id="GO:0030431">
    <property type="term" value="P:sleep"/>
    <property type="evidence" value="ECO:0007669"/>
    <property type="project" value="InterPro"/>
</dbReference>
<evidence type="ECO:0000313" key="16">
    <source>
        <dbReference type="Proteomes" id="UP000728185"/>
    </source>
</evidence>
<comment type="caution">
    <text evidence="15">The sequence shown here is derived from an EMBL/GenBank/DDBJ whole genome shotgun (WGS) entry which is preliminary data.</text>
</comment>
<dbReference type="InterPro" id="IPR050975">
    <property type="entry name" value="Sleep_regulator"/>
</dbReference>
<dbReference type="PANTHER" id="PTHR33562">
    <property type="entry name" value="ATILLA, ISOFORM B-RELATED-RELATED"/>
    <property type="match status" value="1"/>
</dbReference>